<reference evidence="3 4" key="1">
    <citation type="submission" date="2023-07" db="EMBL/GenBank/DDBJ databases">
        <title>Sequencing the genomes of 1000 actinobacteria strains.</title>
        <authorList>
            <person name="Klenk H.-P."/>
        </authorList>
    </citation>
    <scope>NUCLEOTIDE SEQUENCE [LARGE SCALE GENOMIC DNA]</scope>
    <source>
        <strain evidence="3 4">DSM 46740</strain>
    </source>
</reference>
<evidence type="ECO:0000313" key="4">
    <source>
        <dbReference type="Proteomes" id="UP001225356"/>
    </source>
</evidence>
<protein>
    <submittedName>
        <fullName evidence="3">Glycosyltransferase involved in cell wall biosynthesis</fullName>
    </submittedName>
</protein>
<dbReference type="PANTHER" id="PTHR12526">
    <property type="entry name" value="GLYCOSYLTRANSFERASE"/>
    <property type="match status" value="1"/>
</dbReference>
<dbReference type="Proteomes" id="UP001225356">
    <property type="component" value="Unassembled WGS sequence"/>
</dbReference>
<sequence>MHRQIRALLEAGHEITYVAPFTDCNVTPDPRLRPVDVPRAVGRRRRRALKAARKALKRGVEGADLLIVHDIELLFRLPRRRPVTVWDVHEDTAAALEAKPYLPEHLRRILPSLVRRVEARAERRLHLILAEEDYQERFAKPHPVVLNTTYVPPRLPAPPGGQNRVVYVGHLSRARGAVELIELARRLVPHGIRLDLIGAADAEIRPLLRDAQREGLLDWYGYVPNQHALRMAEKAIAGLSLLHDVPNYRQSMPTKVVEYMARGLPVITTPLPAAASMIDRARCGTVVPFGDVDAVLRAVLALRDDPEAASAMGARGYAEALSRYNWPDHSGAFVGRLEEWATASAAPVRAHRRALVV</sequence>
<dbReference type="InterPro" id="IPR001296">
    <property type="entry name" value="Glyco_trans_1"/>
</dbReference>
<keyword evidence="4" id="KW-1185">Reference proteome</keyword>
<comment type="caution">
    <text evidence="3">The sequence shown here is derived from an EMBL/GenBank/DDBJ whole genome shotgun (WGS) entry which is preliminary data.</text>
</comment>
<dbReference type="Gene3D" id="3.40.50.2000">
    <property type="entry name" value="Glycogen Phosphorylase B"/>
    <property type="match status" value="2"/>
</dbReference>
<accession>A0ABT9QKP1</accession>
<feature type="domain" description="Glycosyl transferase family 1" evidence="2">
    <location>
        <begin position="159"/>
        <end position="317"/>
    </location>
</feature>
<organism evidence="3 4">
    <name type="scientific">Streptosporangium lutulentum</name>
    <dbReference type="NCBI Taxonomy" id="1461250"/>
    <lineage>
        <taxon>Bacteria</taxon>
        <taxon>Bacillati</taxon>
        <taxon>Actinomycetota</taxon>
        <taxon>Actinomycetes</taxon>
        <taxon>Streptosporangiales</taxon>
        <taxon>Streptosporangiaceae</taxon>
        <taxon>Streptosporangium</taxon>
    </lineage>
</organism>
<dbReference type="SUPFAM" id="SSF53756">
    <property type="entry name" value="UDP-Glycosyltransferase/glycogen phosphorylase"/>
    <property type="match status" value="1"/>
</dbReference>
<dbReference type="EMBL" id="JAUSQU010000001">
    <property type="protein sequence ID" value="MDP9846489.1"/>
    <property type="molecule type" value="Genomic_DNA"/>
</dbReference>
<evidence type="ECO:0000256" key="1">
    <source>
        <dbReference type="ARBA" id="ARBA00022679"/>
    </source>
</evidence>
<name>A0ABT9QKP1_9ACTN</name>
<proteinExistence type="predicted"/>
<gene>
    <name evidence="3" type="ORF">J2853_005700</name>
</gene>
<evidence type="ECO:0000313" key="3">
    <source>
        <dbReference type="EMBL" id="MDP9846489.1"/>
    </source>
</evidence>
<keyword evidence="1" id="KW-0808">Transferase</keyword>
<evidence type="ECO:0000259" key="2">
    <source>
        <dbReference type="Pfam" id="PF00534"/>
    </source>
</evidence>
<dbReference type="Pfam" id="PF00534">
    <property type="entry name" value="Glycos_transf_1"/>
    <property type="match status" value="1"/>
</dbReference>